<dbReference type="Proteomes" id="UP000222788">
    <property type="component" value="Unassembled WGS sequence"/>
</dbReference>
<gene>
    <name evidence="2" type="ORF">CFIMG_003891RA</name>
</gene>
<sequence length="315" mass="34212">MDATNDHDILVLDDTPSQVHAAAAGHGTNEPSFGGLTIRPKRGFTEYMQSIDSTGLGTVLPSTSLDAATAGKFDEESPTSSSKSKTQTLSTLKKNVRSPPSPLLPQGFSSRPRVFSTPKSFSYSFDFSLSPMDSNAPLPQHTGKKPDDDESFHDNLLADVSTPTRKVKFAPTMELISGSVNNKSDIPTVPRTIDFSVSSQTRSRPLKRRASPCLLDEAGPSCPRAHLNKKARKRDEERCGNMHSLVRLIEKVCDTRTQGGALDDATNNGLFVTDGVKALLDIAAKDDVHDSFLKATRIDFRELLGLIGRLSRTID</sequence>
<dbReference type="EMBL" id="APWK03000029">
    <property type="protein sequence ID" value="PHH54255.1"/>
    <property type="molecule type" value="Genomic_DNA"/>
</dbReference>
<feature type="compositionally biased region" description="Low complexity" evidence="1">
    <location>
        <begin position="78"/>
        <end position="93"/>
    </location>
</feature>
<proteinExistence type="predicted"/>
<feature type="region of interest" description="Disordered" evidence="1">
    <location>
        <begin position="134"/>
        <end position="154"/>
    </location>
</feature>
<evidence type="ECO:0000313" key="3">
    <source>
        <dbReference type="Proteomes" id="UP000222788"/>
    </source>
</evidence>
<evidence type="ECO:0000256" key="1">
    <source>
        <dbReference type="SAM" id="MobiDB-lite"/>
    </source>
</evidence>
<accession>A0A2C5X886</accession>
<dbReference type="AlphaFoldDB" id="A0A2C5X886"/>
<name>A0A2C5X886_9PEZI</name>
<organism evidence="2 3">
    <name type="scientific">Ceratocystis fimbriata CBS 114723</name>
    <dbReference type="NCBI Taxonomy" id="1035309"/>
    <lineage>
        <taxon>Eukaryota</taxon>
        <taxon>Fungi</taxon>
        <taxon>Dikarya</taxon>
        <taxon>Ascomycota</taxon>
        <taxon>Pezizomycotina</taxon>
        <taxon>Sordariomycetes</taxon>
        <taxon>Hypocreomycetidae</taxon>
        <taxon>Microascales</taxon>
        <taxon>Ceratocystidaceae</taxon>
        <taxon>Ceratocystis</taxon>
    </lineage>
</organism>
<evidence type="ECO:0000313" key="2">
    <source>
        <dbReference type="EMBL" id="PHH54255.1"/>
    </source>
</evidence>
<feature type="compositionally biased region" description="Basic and acidic residues" evidence="1">
    <location>
        <begin position="1"/>
        <end position="10"/>
    </location>
</feature>
<reference evidence="2 3" key="1">
    <citation type="journal article" date="2013" name="Fungal Biol.">
        <title>Analysis of microsatellite markers in the genome of the plant pathogen Ceratocystis fimbriata.</title>
        <authorList>
            <person name="Simpson M.C."/>
            <person name="Wilken P.M."/>
            <person name="Coetzee M.P."/>
            <person name="Wingfield M.J."/>
            <person name="Wingfield B.D."/>
        </authorList>
    </citation>
    <scope>NUCLEOTIDE SEQUENCE [LARGE SCALE GENOMIC DNA]</scope>
    <source>
        <strain evidence="2 3">CBS 114723</strain>
    </source>
</reference>
<reference evidence="2 3" key="2">
    <citation type="journal article" date="2013" name="IMA Fungus">
        <title>IMA Genome-F 1: Ceratocystis fimbriata: Draft nuclear genome sequence for the plant pathogen, Ceratocystis fimbriata.</title>
        <authorList>
            <person name="Wilken P.M."/>
            <person name="Steenkamp E.T."/>
            <person name="Wingfield M.J."/>
            <person name="de Beer Z.W."/>
            <person name="Wingfield B.D."/>
        </authorList>
    </citation>
    <scope>NUCLEOTIDE SEQUENCE [LARGE SCALE GENOMIC DNA]</scope>
    <source>
        <strain evidence="2 3">CBS 114723</strain>
    </source>
</reference>
<protein>
    <submittedName>
        <fullName evidence="2">Uncharacterized protein</fullName>
    </submittedName>
</protein>
<comment type="caution">
    <text evidence="2">The sequence shown here is derived from an EMBL/GenBank/DDBJ whole genome shotgun (WGS) entry which is preliminary data.</text>
</comment>
<keyword evidence="3" id="KW-1185">Reference proteome</keyword>
<feature type="region of interest" description="Disordered" evidence="1">
    <location>
        <begin position="71"/>
        <end position="111"/>
    </location>
</feature>
<feature type="region of interest" description="Disordered" evidence="1">
    <location>
        <begin position="1"/>
        <end position="35"/>
    </location>
</feature>